<comment type="caution">
    <text evidence="3">The sequence shown here is derived from an EMBL/GenBank/DDBJ whole genome shotgun (WGS) entry which is preliminary data.</text>
</comment>
<proteinExistence type="predicted"/>
<name>A0A819FU24_9BILA</name>
<dbReference type="EMBL" id="CAJNON010001145">
    <property type="protein sequence ID" value="CAF1433532.1"/>
    <property type="molecule type" value="Genomic_DNA"/>
</dbReference>
<dbReference type="Proteomes" id="UP000663881">
    <property type="component" value="Unassembled WGS sequence"/>
</dbReference>
<evidence type="ECO:0000313" key="4">
    <source>
        <dbReference type="Proteomes" id="UP000663881"/>
    </source>
</evidence>
<evidence type="ECO:0000313" key="2">
    <source>
        <dbReference type="EMBL" id="CAF1433532.1"/>
    </source>
</evidence>
<dbReference type="OrthoDB" id="10465891at2759"/>
<dbReference type="EMBL" id="CAJOAY010001686">
    <property type="protein sequence ID" value="CAF3874403.1"/>
    <property type="molecule type" value="Genomic_DNA"/>
</dbReference>
<evidence type="ECO:0000256" key="1">
    <source>
        <dbReference type="SAM" id="Coils"/>
    </source>
</evidence>
<reference evidence="3" key="1">
    <citation type="submission" date="2021-02" db="EMBL/GenBank/DDBJ databases">
        <authorList>
            <person name="Nowell W R."/>
        </authorList>
    </citation>
    <scope>NUCLEOTIDE SEQUENCE</scope>
</reference>
<accession>A0A819FU24</accession>
<gene>
    <name evidence="3" type="ORF">OKA104_LOCUS22787</name>
    <name evidence="2" type="ORF">VCS650_LOCUS38450</name>
</gene>
<sequence length="254" mass="29125">MLSISDSDMSQSTSISNIHLYQYIREKCKQAFVENKPINSSNNFAAKEKWIVMIVKHSLLRSHLIEDIDFQKSEEQIKQDEEHERKERDDETEKICPKCRQSYILSKTNYGNCRYHDGYIYNLQTKRPISYDEAQAIVQAAKLIQTRSSTTVQHPKLIWTCCLGIYGSDSPCRVGICGLPEELQGISIKDCDQIKAVEKYFKDKTNATEKLKAFENAYKELIRSSDTPASTTTTISPTNTTYSNLHSSSTFSYK</sequence>
<dbReference type="AlphaFoldDB" id="A0A819FU24"/>
<keyword evidence="1" id="KW-0175">Coiled coil</keyword>
<feature type="coiled-coil region" evidence="1">
    <location>
        <begin position="197"/>
        <end position="224"/>
    </location>
</feature>
<organism evidence="3 4">
    <name type="scientific">Adineta steineri</name>
    <dbReference type="NCBI Taxonomy" id="433720"/>
    <lineage>
        <taxon>Eukaryota</taxon>
        <taxon>Metazoa</taxon>
        <taxon>Spiralia</taxon>
        <taxon>Gnathifera</taxon>
        <taxon>Rotifera</taxon>
        <taxon>Eurotatoria</taxon>
        <taxon>Bdelloidea</taxon>
        <taxon>Adinetida</taxon>
        <taxon>Adinetidae</taxon>
        <taxon>Adineta</taxon>
    </lineage>
</organism>
<protein>
    <submittedName>
        <fullName evidence="3">Uncharacterized protein</fullName>
    </submittedName>
</protein>
<evidence type="ECO:0000313" key="3">
    <source>
        <dbReference type="EMBL" id="CAF3874403.1"/>
    </source>
</evidence>
<dbReference type="Proteomes" id="UP000663891">
    <property type="component" value="Unassembled WGS sequence"/>
</dbReference>